<keyword evidence="2" id="KW-1185">Reference proteome</keyword>
<proteinExistence type="predicted"/>
<dbReference type="Proteomes" id="UP000011115">
    <property type="component" value="Unassembled WGS sequence"/>
</dbReference>
<dbReference type="InParanoid" id="M1DIK0"/>
<dbReference type="EnsemblPlants" id="PGSC0003DMT400089630">
    <property type="protein sequence ID" value="PGSC0003DMT400089630"/>
    <property type="gene ID" value="PGSC0003DMG400039201"/>
</dbReference>
<reference evidence="1" key="2">
    <citation type="submission" date="2015-06" db="UniProtKB">
        <authorList>
            <consortium name="EnsemblPlants"/>
        </authorList>
    </citation>
    <scope>IDENTIFICATION</scope>
    <source>
        <strain evidence="1">DM1-3 516 R44</strain>
    </source>
</reference>
<accession>M1DIK0</accession>
<sequence length="101" mass="11632">MASIRSSWRVAEEVGESPKKSAIKSILPFDSRYLQNLESIKLGELRTVLVNRPPDRQPRWSPPFEHPQLLRSSVKLGEVKICLAKRQITQKPKLDHRMGMN</sequence>
<reference evidence="2" key="1">
    <citation type="journal article" date="2011" name="Nature">
        <title>Genome sequence and analysis of the tuber crop potato.</title>
        <authorList>
            <consortium name="The Potato Genome Sequencing Consortium"/>
        </authorList>
    </citation>
    <scope>NUCLEOTIDE SEQUENCE [LARGE SCALE GENOMIC DNA]</scope>
    <source>
        <strain evidence="2">cv. DM1-3 516 R44</strain>
    </source>
</reference>
<evidence type="ECO:0000313" key="1">
    <source>
        <dbReference type="EnsemblPlants" id="PGSC0003DMT400089630"/>
    </source>
</evidence>
<protein>
    <submittedName>
        <fullName evidence="1">Uncharacterized protein</fullName>
    </submittedName>
</protein>
<name>M1DIK0_SOLTU</name>
<dbReference type="HOGENOM" id="CLU_2296681_0_0_1"/>
<organism evidence="1 2">
    <name type="scientific">Solanum tuberosum</name>
    <name type="common">Potato</name>
    <dbReference type="NCBI Taxonomy" id="4113"/>
    <lineage>
        <taxon>Eukaryota</taxon>
        <taxon>Viridiplantae</taxon>
        <taxon>Streptophyta</taxon>
        <taxon>Embryophyta</taxon>
        <taxon>Tracheophyta</taxon>
        <taxon>Spermatophyta</taxon>
        <taxon>Magnoliopsida</taxon>
        <taxon>eudicotyledons</taxon>
        <taxon>Gunneridae</taxon>
        <taxon>Pentapetalae</taxon>
        <taxon>asterids</taxon>
        <taxon>lamiids</taxon>
        <taxon>Solanales</taxon>
        <taxon>Solanaceae</taxon>
        <taxon>Solanoideae</taxon>
        <taxon>Solaneae</taxon>
        <taxon>Solanum</taxon>
    </lineage>
</organism>
<dbReference type="Gramene" id="PGSC0003DMT400089630">
    <property type="protein sequence ID" value="PGSC0003DMT400089630"/>
    <property type="gene ID" value="PGSC0003DMG400039201"/>
</dbReference>
<dbReference type="AlphaFoldDB" id="M1DIK0"/>
<evidence type="ECO:0000313" key="2">
    <source>
        <dbReference type="Proteomes" id="UP000011115"/>
    </source>
</evidence>
<dbReference type="PaxDb" id="4113-PGSC0003DMT400089630"/>